<dbReference type="Gene3D" id="3.40.50.1460">
    <property type="match status" value="1"/>
</dbReference>
<organism evidence="3 4">
    <name type="scientific">Geodia barretti</name>
    <name type="common">Barrett's horny sponge</name>
    <dbReference type="NCBI Taxonomy" id="519541"/>
    <lineage>
        <taxon>Eukaryota</taxon>
        <taxon>Metazoa</taxon>
        <taxon>Porifera</taxon>
        <taxon>Demospongiae</taxon>
        <taxon>Heteroscleromorpha</taxon>
        <taxon>Tetractinellida</taxon>
        <taxon>Astrophorina</taxon>
        <taxon>Geodiidae</taxon>
        <taxon>Geodia</taxon>
    </lineage>
</organism>
<evidence type="ECO:0000313" key="4">
    <source>
        <dbReference type="Proteomes" id="UP001174909"/>
    </source>
</evidence>
<dbReference type="InterPro" id="IPR029030">
    <property type="entry name" value="Caspase-like_dom_sf"/>
</dbReference>
<feature type="chain" id="PRO_5041314427" description="Peptidase C14 caspase domain-containing protein" evidence="1">
    <location>
        <begin position="20"/>
        <end position="248"/>
    </location>
</feature>
<dbReference type="InterPro" id="IPR011600">
    <property type="entry name" value="Pept_C14_caspase"/>
</dbReference>
<dbReference type="AlphaFoldDB" id="A0AA35T2W3"/>
<feature type="domain" description="Peptidase C14 caspase" evidence="2">
    <location>
        <begin position="32"/>
        <end position="240"/>
    </location>
</feature>
<dbReference type="Pfam" id="PF00656">
    <property type="entry name" value="Peptidase_C14"/>
    <property type="match status" value="1"/>
</dbReference>
<dbReference type="EMBL" id="CASHTH010003073">
    <property type="protein sequence ID" value="CAI8039982.1"/>
    <property type="molecule type" value="Genomic_DNA"/>
</dbReference>
<reference evidence="3" key="1">
    <citation type="submission" date="2023-03" db="EMBL/GenBank/DDBJ databases">
        <authorList>
            <person name="Steffen K."/>
            <person name="Cardenas P."/>
        </authorList>
    </citation>
    <scope>NUCLEOTIDE SEQUENCE</scope>
</reference>
<keyword evidence="4" id="KW-1185">Reference proteome</keyword>
<protein>
    <recommendedName>
        <fullName evidence="2">Peptidase C14 caspase domain-containing protein</fullName>
    </recommendedName>
</protein>
<proteinExistence type="predicted"/>
<sequence length="248" mass="28170">MPQIQLAVLLLQLPDPSSALQCQLNHSINKVGLCVICSCTNPKHGEPIVGCTAPDKMSKCFGNDLGYSVIQVPSDALSRSKMDQLLRDLGKVKMPKPPEEPFRFFFYFFGHGNSTEICLNDGNFERSRIIKEIQKIDRNLCKIVLFDSCRLARSSQTEEKEQYPKSVNTLVIHANEYKSEAFYSTSDKFPEMKGCGLVTYFFTKLAPIRNEPLSAVLTEVRRNVDDFTHENTATANYHQMLVFEDRLM</sequence>
<gene>
    <name evidence="3" type="ORF">GBAR_LOCUS22300</name>
</gene>
<name>A0AA35T2W3_GEOBA</name>
<dbReference type="SUPFAM" id="SSF52129">
    <property type="entry name" value="Caspase-like"/>
    <property type="match status" value="1"/>
</dbReference>
<evidence type="ECO:0000259" key="2">
    <source>
        <dbReference type="Pfam" id="PF00656"/>
    </source>
</evidence>
<dbReference type="Proteomes" id="UP001174909">
    <property type="component" value="Unassembled WGS sequence"/>
</dbReference>
<dbReference type="GO" id="GO:0006508">
    <property type="term" value="P:proteolysis"/>
    <property type="evidence" value="ECO:0007669"/>
    <property type="project" value="InterPro"/>
</dbReference>
<evidence type="ECO:0000256" key="1">
    <source>
        <dbReference type="SAM" id="SignalP"/>
    </source>
</evidence>
<dbReference type="GO" id="GO:0004197">
    <property type="term" value="F:cysteine-type endopeptidase activity"/>
    <property type="evidence" value="ECO:0007669"/>
    <property type="project" value="InterPro"/>
</dbReference>
<feature type="signal peptide" evidence="1">
    <location>
        <begin position="1"/>
        <end position="19"/>
    </location>
</feature>
<evidence type="ECO:0000313" key="3">
    <source>
        <dbReference type="EMBL" id="CAI8039982.1"/>
    </source>
</evidence>
<keyword evidence="1" id="KW-0732">Signal</keyword>
<accession>A0AA35T2W3</accession>
<comment type="caution">
    <text evidence="3">The sequence shown here is derived from an EMBL/GenBank/DDBJ whole genome shotgun (WGS) entry which is preliminary data.</text>
</comment>